<proteinExistence type="inferred from homology"/>
<evidence type="ECO:0000259" key="6">
    <source>
        <dbReference type="Pfam" id="PF00155"/>
    </source>
</evidence>
<dbReference type="InterPro" id="IPR015421">
    <property type="entry name" value="PyrdxlP-dep_Trfase_major"/>
</dbReference>
<sequence>MHPAADQLNQRLSGTVVRRMLSRLGEQMFFPRGIVAQAAEAAAQADRFDATVGMAYSQGEPIMLNSIREAVPGIPPKQSVGYSPTPGNARLRQRWKEEMIRKNPRLEGAATSLPMVTPGLTNGLCHTADLFCDPGDVLILPDMYWGNYNLLFGVRHGVQIVTYPFFDRSGGFNTDGLREAISQHSGPRGVRVLLNFPNNPTGYAPSTAEAAAILQVLVGAADHTDIMLICDDAYFGLFYDDDIETESMFSLAAAAHPNLLTVKIDGATKEDYVWGFRIGFITIAAAGLEADHFAAWDDKLTGSIRSNVSNGNTLGQSLLLQAMNQPDYHQEKQRIASELRHRYQIVRDIVSREPYSQPDFPLQPMPFNSGYFMAFRCTNGRAEEIRTRLLSKGIGVIAFGDHLVRVAYAGVDPESLPELYAIIASVARETME</sequence>
<dbReference type="HOGENOM" id="CLU_052346_1_0_12"/>
<dbReference type="InterPro" id="IPR015422">
    <property type="entry name" value="PyrdxlP-dep_Trfase_small"/>
</dbReference>
<dbReference type="Gene3D" id="3.40.640.10">
    <property type="entry name" value="Type I PLP-dependent aspartate aminotransferase-like (Major domain)"/>
    <property type="match status" value="1"/>
</dbReference>
<comment type="cofactor">
    <cofactor evidence="1">
        <name>pyridoxal 5'-phosphate</name>
        <dbReference type="ChEBI" id="CHEBI:597326"/>
    </cofactor>
</comment>
<keyword evidence="4 7" id="KW-0808">Transferase</keyword>
<dbReference type="Proteomes" id="UP000007383">
    <property type="component" value="Chromosome"/>
</dbReference>
<dbReference type="PANTHER" id="PTHR46383">
    <property type="entry name" value="ASPARTATE AMINOTRANSFERASE"/>
    <property type="match status" value="1"/>
</dbReference>
<dbReference type="InterPro" id="IPR050596">
    <property type="entry name" value="AspAT/PAT-like"/>
</dbReference>
<dbReference type="NCBIfam" id="NF006388">
    <property type="entry name" value="PRK08637.1"/>
    <property type="match status" value="1"/>
</dbReference>
<evidence type="ECO:0000256" key="1">
    <source>
        <dbReference type="ARBA" id="ARBA00001933"/>
    </source>
</evidence>
<comment type="similarity">
    <text evidence="2">Belongs to the class-I pyridoxal-phosphate-dependent aminotransferase family.</text>
</comment>
<dbReference type="GO" id="GO:0030170">
    <property type="term" value="F:pyridoxal phosphate binding"/>
    <property type="evidence" value="ECO:0007669"/>
    <property type="project" value="InterPro"/>
</dbReference>
<organism evidence="7 8">
    <name type="scientific">Spirochaeta africana (strain ATCC 700263 / DSM 8902 / Z-7692)</name>
    <dbReference type="NCBI Taxonomy" id="889378"/>
    <lineage>
        <taxon>Bacteria</taxon>
        <taxon>Pseudomonadati</taxon>
        <taxon>Spirochaetota</taxon>
        <taxon>Spirochaetia</taxon>
        <taxon>Spirochaetales</taxon>
        <taxon>Spirochaetaceae</taxon>
        <taxon>Spirochaeta</taxon>
    </lineage>
</organism>
<dbReference type="RefSeq" id="WP_014456472.1">
    <property type="nucleotide sequence ID" value="NC_017098.1"/>
</dbReference>
<dbReference type="PANTHER" id="PTHR46383:SF1">
    <property type="entry name" value="ASPARTATE AMINOTRANSFERASE"/>
    <property type="match status" value="1"/>
</dbReference>
<evidence type="ECO:0000256" key="2">
    <source>
        <dbReference type="ARBA" id="ARBA00007441"/>
    </source>
</evidence>
<dbReference type="STRING" id="889378.Spiaf_2459"/>
<gene>
    <name evidence="7" type="ordered locus">Spiaf_2459</name>
</gene>
<dbReference type="GO" id="GO:0008483">
    <property type="term" value="F:transaminase activity"/>
    <property type="evidence" value="ECO:0007669"/>
    <property type="project" value="UniProtKB-KW"/>
</dbReference>
<dbReference type="Gene3D" id="3.90.1150.10">
    <property type="entry name" value="Aspartate Aminotransferase, domain 1"/>
    <property type="match status" value="1"/>
</dbReference>
<evidence type="ECO:0000256" key="4">
    <source>
        <dbReference type="ARBA" id="ARBA00022679"/>
    </source>
</evidence>
<dbReference type="GO" id="GO:0006520">
    <property type="term" value="P:amino acid metabolic process"/>
    <property type="evidence" value="ECO:0007669"/>
    <property type="project" value="InterPro"/>
</dbReference>
<dbReference type="InterPro" id="IPR004839">
    <property type="entry name" value="Aminotransferase_I/II_large"/>
</dbReference>
<reference evidence="8" key="1">
    <citation type="journal article" date="2013" name="Stand. Genomic Sci.">
        <title>Complete genome sequence of the halophilic bacterium Spirochaeta africana type strain (Z-7692(T)) from the alkaline Lake Magadi in the East African Rift.</title>
        <authorList>
            <person name="Liolos K."/>
            <person name="Abt B."/>
            <person name="Scheuner C."/>
            <person name="Teshima H."/>
            <person name="Held B."/>
            <person name="Lapidus A."/>
            <person name="Nolan M."/>
            <person name="Lucas S."/>
            <person name="Deshpande S."/>
            <person name="Cheng J.F."/>
            <person name="Tapia R."/>
            <person name="Goodwin L.A."/>
            <person name="Pitluck S."/>
            <person name="Pagani I."/>
            <person name="Ivanova N."/>
            <person name="Mavromatis K."/>
            <person name="Mikhailova N."/>
            <person name="Huntemann M."/>
            <person name="Pati A."/>
            <person name="Chen A."/>
            <person name="Palaniappan K."/>
            <person name="Land M."/>
            <person name="Rohde M."/>
            <person name="Tindall B.J."/>
            <person name="Detter J.C."/>
            <person name="Goker M."/>
            <person name="Bristow J."/>
            <person name="Eisen J.A."/>
            <person name="Markowitz V."/>
            <person name="Hugenholtz P."/>
            <person name="Woyke T."/>
            <person name="Klenk H.P."/>
            <person name="Kyrpides N.C."/>
        </authorList>
    </citation>
    <scope>NUCLEOTIDE SEQUENCE</scope>
    <source>
        <strain evidence="8">ATCC 700263 / DSM 8902 / Z-7692</strain>
    </source>
</reference>
<evidence type="ECO:0000313" key="7">
    <source>
        <dbReference type="EMBL" id="AFG38490.1"/>
    </source>
</evidence>
<keyword evidence="5" id="KW-0663">Pyridoxal phosphate</keyword>
<dbReference type="InterPro" id="IPR015424">
    <property type="entry name" value="PyrdxlP-dep_Trfase"/>
</dbReference>
<dbReference type="KEGG" id="sfc:Spiaf_2459"/>
<keyword evidence="8" id="KW-1185">Reference proteome</keyword>
<protein>
    <submittedName>
        <fullName evidence="7">Aspartate/tyrosine/aromatic aminotransferase</fullName>
    </submittedName>
</protein>
<dbReference type="EMBL" id="CP003282">
    <property type="protein sequence ID" value="AFG38490.1"/>
    <property type="molecule type" value="Genomic_DNA"/>
</dbReference>
<name>H9ULU7_SPIAZ</name>
<dbReference type="CDD" id="cd00609">
    <property type="entry name" value="AAT_like"/>
    <property type="match status" value="1"/>
</dbReference>
<accession>H9ULU7</accession>
<keyword evidence="3 7" id="KW-0032">Aminotransferase</keyword>
<evidence type="ECO:0000313" key="8">
    <source>
        <dbReference type="Proteomes" id="UP000007383"/>
    </source>
</evidence>
<dbReference type="AlphaFoldDB" id="H9ULU7"/>
<dbReference type="Pfam" id="PF00155">
    <property type="entry name" value="Aminotran_1_2"/>
    <property type="match status" value="1"/>
</dbReference>
<dbReference type="SUPFAM" id="SSF53383">
    <property type="entry name" value="PLP-dependent transferases"/>
    <property type="match status" value="1"/>
</dbReference>
<dbReference type="eggNOG" id="COG0436">
    <property type="taxonomic scope" value="Bacteria"/>
</dbReference>
<feature type="domain" description="Aminotransferase class I/classII large" evidence="6">
    <location>
        <begin position="80"/>
        <end position="420"/>
    </location>
</feature>
<evidence type="ECO:0000256" key="3">
    <source>
        <dbReference type="ARBA" id="ARBA00022576"/>
    </source>
</evidence>
<evidence type="ECO:0000256" key="5">
    <source>
        <dbReference type="ARBA" id="ARBA00022898"/>
    </source>
</evidence>
<dbReference type="PATRIC" id="fig|889378.3.peg.2436"/>